<gene>
    <name evidence="1" type="ORF">C8263_08550</name>
</gene>
<comment type="caution">
    <text evidence="1">The sequence shown here is derived from an EMBL/GenBank/DDBJ whole genome shotgun (WGS) entry which is preliminary data.</text>
</comment>
<dbReference type="Gene3D" id="1.20.1440.60">
    <property type="entry name" value="23S rRNA-intervening sequence"/>
    <property type="match status" value="1"/>
</dbReference>
<dbReference type="CDD" id="cd16377">
    <property type="entry name" value="23S_rRNA_IVP_like"/>
    <property type="match status" value="1"/>
</dbReference>
<reference evidence="1 2" key="1">
    <citation type="submission" date="2018-03" db="EMBL/GenBank/DDBJ databases">
        <title>Draft genome of Deinococcus sp. OD32.</title>
        <authorList>
            <person name="Wang X.-P."/>
            <person name="Du Z.-J."/>
        </authorList>
    </citation>
    <scope>NUCLEOTIDE SEQUENCE [LARGE SCALE GENOMIC DNA]</scope>
    <source>
        <strain evidence="1 2">OD32</strain>
    </source>
</reference>
<dbReference type="AlphaFoldDB" id="A0A2T3W877"/>
<dbReference type="InterPro" id="IPR012657">
    <property type="entry name" value="23S_rRNA-intervening_sequence"/>
</dbReference>
<dbReference type="RefSeq" id="WP_107137710.1">
    <property type="nucleotide sequence ID" value="NZ_PYSV01000007.1"/>
</dbReference>
<dbReference type="PANTHER" id="PTHR38471:SF2">
    <property type="entry name" value="FOUR HELIX BUNDLE PROTEIN"/>
    <property type="match status" value="1"/>
</dbReference>
<evidence type="ECO:0000313" key="2">
    <source>
        <dbReference type="Proteomes" id="UP000240317"/>
    </source>
</evidence>
<proteinExistence type="predicted"/>
<dbReference type="SUPFAM" id="SSF158446">
    <property type="entry name" value="IVS-encoded protein-like"/>
    <property type="match status" value="1"/>
</dbReference>
<dbReference type="InterPro" id="IPR036583">
    <property type="entry name" value="23S_rRNA_IVS_sf"/>
</dbReference>
<dbReference type="Pfam" id="PF05635">
    <property type="entry name" value="23S_rRNA_IVP"/>
    <property type="match status" value="1"/>
</dbReference>
<dbReference type="NCBIfam" id="TIGR02436">
    <property type="entry name" value="four helix bundle protein"/>
    <property type="match status" value="1"/>
</dbReference>
<accession>A0A2T3W877</accession>
<protein>
    <submittedName>
        <fullName evidence="1">Four helix bundle protein</fullName>
    </submittedName>
</protein>
<name>A0A2T3W877_9DEIO</name>
<dbReference type="EMBL" id="PYSV01000007">
    <property type="protein sequence ID" value="PTA68116.1"/>
    <property type="molecule type" value="Genomic_DNA"/>
</dbReference>
<dbReference type="PANTHER" id="PTHR38471">
    <property type="entry name" value="FOUR HELIX BUNDLE PROTEIN"/>
    <property type="match status" value="1"/>
</dbReference>
<evidence type="ECO:0000313" key="1">
    <source>
        <dbReference type="EMBL" id="PTA68116.1"/>
    </source>
</evidence>
<dbReference type="OrthoDB" id="160990at2"/>
<organism evidence="1 2">
    <name type="scientific">Deinococcus arcticus</name>
    <dbReference type="NCBI Taxonomy" id="2136176"/>
    <lineage>
        <taxon>Bacteria</taxon>
        <taxon>Thermotogati</taxon>
        <taxon>Deinococcota</taxon>
        <taxon>Deinococci</taxon>
        <taxon>Deinococcales</taxon>
        <taxon>Deinococcaceae</taxon>
        <taxon>Deinococcus</taxon>
    </lineage>
</organism>
<dbReference type="Proteomes" id="UP000240317">
    <property type="component" value="Unassembled WGS sequence"/>
</dbReference>
<keyword evidence="2" id="KW-1185">Reference proteome</keyword>
<sequence length="133" mass="14408">MADGRTLKTVLNSGGFFPFEDLEVYQLSVEFAAGVYALTAALPSDERFGLTNQIRRAATSVTLNIAEGRGRGTDWDFSRFLTQSRGSLYEVVSGLHLSVRLAYLPAPSTADLNEQARVLAAKLTALITKLGQP</sequence>